<dbReference type="EMBL" id="JADBJN010000010">
    <property type="protein sequence ID" value="KAG5666259.1"/>
    <property type="molecule type" value="Genomic_DNA"/>
</dbReference>
<name>A0A9J6B9R5_POLVA</name>
<accession>A0A9J6B9R5</accession>
<sequence>MHFLELLSGINKIERGHTISLYSVARFVCRALQLHFFNFLSKFVDAGVWMKMLTTCYSLQCSIGRSGTFVSLIVV</sequence>
<protein>
    <submittedName>
        <fullName evidence="1">Uncharacterized protein</fullName>
    </submittedName>
</protein>
<evidence type="ECO:0000313" key="1">
    <source>
        <dbReference type="EMBL" id="KAG5666259.1"/>
    </source>
</evidence>
<reference evidence="1" key="1">
    <citation type="submission" date="2021-03" db="EMBL/GenBank/DDBJ databases">
        <title>Chromosome level genome of the anhydrobiotic midge Polypedilum vanderplanki.</title>
        <authorList>
            <person name="Yoshida Y."/>
            <person name="Kikawada T."/>
            <person name="Gusev O."/>
        </authorList>
    </citation>
    <scope>NUCLEOTIDE SEQUENCE</scope>
    <source>
        <strain evidence="1">NIAS01</strain>
        <tissue evidence="1">Whole body or cell culture</tissue>
    </source>
</reference>
<comment type="caution">
    <text evidence="1">The sequence shown here is derived from an EMBL/GenBank/DDBJ whole genome shotgun (WGS) entry which is preliminary data.</text>
</comment>
<dbReference type="AlphaFoldDB" id="A0A9J6B9R5"/>
<organism evidence="1 2">
    <name type="scientific">Polypedilum vanderplanki</name>
    <name type="common">Sleeping chironomid midge</name>
    <dbReference type="NCBI Taxonomy" id="319348"/>
    <lineage>
        <taxon>Eukaryota</taxon>
        <taxon>Metazoa</taxon>
        <taxon>Ecdysozoa</taxon>
        <taxon>Arthropoda</taxon>
        <taxon>Hexapoda</taxon>
        <taxon>Insecta</taxon>
        <taxon>Pterygota</taxon>
        <taxon>Neoptera</taxon>
        <taxon>Endopterygota</taxon>
        <taxon>Diptera</taxon>
        <taxon>Nematocera</taxon>
        <taxon>Chironomoidea</taxon>
        <taxon>Chironomidae</taxon>
        <taxon>Chironominae</taxon>
        <taxon>Polypedilum</taxon>
        <taxon>Polypedilum</taxon>
    </lineage>
</organism>
<evidence type="ECO:0000313" key="2">
    <source>
        <dbReference type="Proteomes" id="UP001107558"/>
    </source>
</evidence>
<gene>
    <name evidence="1" type="ORF">PVAND_017788</name>
</gene>
<keyword evidence="2" id="KW-1185">Reference proteome</keyword>
<proteinExistence type="predicted"/>
<dbReference type="Proteomes" id="UP001107558">
    <property type="component" value="Unassembled WGS sequence"/>
</dbReference>